<organism evidence="1 2">
    <name type="scientific">Candidatus Enterococcus ikei</name>
    <dbReference type="NCBI Taxonomy" id="2815326"/>
    <lineage>
        <taxon>Bacteria</taxon>
        <taxon>Bacillati</taxon>
        <taxon>Bacillota</taxon>
        <taxon>Bacilli</taxon>
        <taxon>Lactobacillales</taxon>
        <taxon>Enterococcaceae</taxon>
        <taxon>Enterococcus</taxon>
    </lineage>
</organism>
<sequence>MNTEILFSSKKQDWETPQYLYEQLDSQYHFDLDAAASHSNAKAPKYFTEEDDALQQDWGLYNSIFCNPPYSTKMQNEFVKKAYETYKKHNNTIVLLIPARTGTWRWHKYIFGKARIDFLEGRLHFETNGNRHKINAPFDSAIVVYGDLNNK</sequence>
<dbReference type="InterPro" id="IPR008593">
    <property type="entry name" value="Dam_MeTrfase"/>
</dbReference>
<evidence type="ECO:0000313" key="1">
    <source>
        <dbReference type="EMBL" id="MBO0441497.1"/>
    </source>
</evidence>
<dbReference type="Pfam" id="PF05869">
    <property type="entry name" value="Dam"/>
    <property type="match status" value="1"/>
</dbReference>
<gene>
    <name evidence="1" type="ORF">JZO69_14110</name>
</gene>
<proteinExistence type="predicted"/>
<protein>
    <submittedName>
        <fullName evidence="1">Phage N-6-adenine-methyltransferase</fullName>
    </submittedName>
</protein>
<reference evidence="1 2" key="1">
    <citation type="submission" date="2021-03" db="EMBL/GenBank/DDBJ databases">
        <title>Enterococcal diversity collection.</title>
        <authorList>
            <person name="Gilmore M.S."/>
            <person name="Schwartzman J."/>
            <person name="Van Tyne D."/>
            <person name="Martin M."/>
            <person name="Earl A.M."/>
            <person name="Manson A.L."/>
            <person name="Straub T."/>
            <person name="Salamzade R."/>
            <person name="Saavedra J."/>
            <person name="Lebreton F."/>
            <person name="Prichula J."/>
            <person name="Schaufler K."/>
            <person name="Gaca A."/>
            <person name="Sgardioli B."/>
            <person name="Wagenaar J."/>
            <person name="Strong T."/>
        </authorList>
    </citation>
    <scope>NUCLEOTIDE SEQUENCE [LARGE SCALE GENOMIC DNA]</scope>
    <source>
        <strain evidence="1 2">DIV0869a</strain>
    </source>
</reference>
<dbReference type="EMBL" id="JAFLWD010000037">
    <property type="protein sequence ID" value="MBO0441497.1"/>
    <property type="molecule type" value="Genomic_DNA"/>
</dbReference>
<dbReference type="RefSeq" id="WP_207113475.1">
    <property type="nucleotide sequence ID" value="NZ_JAFLWD010000037.1"/>
</dbReference>
<dbReference type="PROSITE" id="PS00092">
    <property type="entry name" value="N6_MTASE"/>
    <property type="match status" value="1"/>
</dbReference>
<keyword evidence="2" id="KW-1185">Reference proteome</keyword>
<comment type="caution">
    <text evidence="1">The sequence shown here is derived from an EMBL/GenBank/DDBJ whole genome shotgun (WGS) entry which is preliminary data.</text>
</comment>
<dbReference type="Proteomes" id="UP000664632">
    <property type="component" value="Unassembled WGS sequence"/>
</dbReference>
<name>A0ABS3H1U4_9ENTE</name>
<accession>A0ABS3H1U4</accession>
<dbReference type="InterPro" id="IPR002052">
    <property type="entry name" value="DNA_methylase_N6_adenine_CS"/>
</dbReference>
<evidence type="ECO:0000313" key="2">
    <source>
        <dbReference type="Proteomes" id="UP000664632"/>
    </source>
</evidence>